<feature type="region of interest" description="Disordered" evidence="1">
    <location>
        <begin position="1"/>
        <end position="29"/>
    </location>
</feature>
<dbReference type="EMBL" id="GL832960">
    <property type="protein sequence ID" value="EGD82356.1"/>
    <property type="molecule type" value="Genomic_DNA"/>
</dbReference>
<dbReference type="InterPro" id="IPR000467">
    <property type="entry name" value="G_patch_dom"/>
</dbReference>
<feature type="region of interest" description="Disordered" evidence="1">
    <location>
        <begin position="124"/>
        <end position="144"/>
    </location>
</feature>
<accession>F2U412</accession>
<feature type="region of interest" description="Disordered" evidence="1">
    <location>
        <begin position="404"/>
        <end position="436"/>
    </location>
</feature>
<name>F2U412_SALR5</name>
<dbReference type="AlphaFoldDB" id="F2U412"/>
<feature type="compositionally biased region" description="Low complexity" evidence="1">
    <location>
        <begin position="278"/>
        <end position="287"/>
    </location>
</feature>
<feature type="compositionally biased region" description="Basic and acidic residues" evidence="1">
    <location>
        <begin position="316"/>
        <end position="341"/>
    </location>
</feature>
<evidence type="ECO:0000313" key="5">
    <source>
        <dbReference type="Proteomes" id="UP000007799"/>
    </source>
</evidence>
<dbReference type="SMART" id="SM00240">
    <property type="entry name" value="FHA"/>
    <property type="match status" value="1"/>
</dbReference>
<dbReference type="InterPro" id="IPR008984">
    <property type="entry name" value="SMAD_FHA_dom_sf"/>
</dbReference>
<dbReference type="InParanoid" id="F2U412"/>
<dbReference type="PROSITE" id="PS50006">
    <property type="entry name" value="FHA_DOMAIN"/>
    <property type="match status" value="1"/>
</dbReference>
<feature type="region of interest" description="Disordered" evidence="1">
    <location>
        <begin position="316"/>
        <end position="355"/>
    </location>
</feature>
<evidence type="ECO:0000259" key="3">
    <source>
        <dbReference type="PROSITE" id="PS50174"/>
    </source>
</evidence>
<dbReference type="RefSeq" id="XP_004996539.1">
    <property type="nucleotide sequence ID" value="XM_004996482.1"/>
</dbReference>
<dbReference type="OrthoDB" id="21470at2759"/>
<evidence type="ECO:0000256" key="1">
    <source>
        <dbReference type="SAM" id="MobiDB-lite"/>
    </source>
</evidence>
<feature type="compositionally biased region" description="Polar residues" evidence="1">
    <location>
        <begin position="288"/>
        <end position="300"/>
    </location>
</feature>
<dbReference type="Proteomes" id="UP000007799">
    <property type="component" value="Unassembled WGS sequence"/>
</dbReference>
<evidence type="ECO:0008006" key="6">
    <source>
        <dbReference type="Google" id="ProtNLM"/>
    </source>
</evidence>
<sequence>MASRKRPKKKDGSNSKAAPPPAPASSSSLGIKVLTKPWPEDVDISVQVALLNAVQRFDEQFERAMTFKFDADSGYPIDPDTGYYFVPEHNLFFDASSQCYLTYQDGSYHYHSTVAAIPDEQQEDAANGADVDEGGPTTTAQPSSAAGTRCMSLLVTASDVVPVGSCVPITTQGVIVGRREPEANVCVPDQQLSRRHCHITYRPDLSSHWPFVITDMDSKNGTMVNGEWLEPAGRDKDAVPLRHGDVIEVGESTKFEAHVHAHSGYCEKCRHAWVSSEQQQQQQQHQQDGSSGPTLSAAPTTSSRVYAYVPGESLVDRNSEVKHKQRQLKREIMQEDARSRPQDQQQSAETAQRYVDRAQIRRQTVGSEPIMDEDMEERYAPPTVHATEQTPISGDNVGRRLLSKMGWSGTGLGKDEQGIAEPVRVKKNKSRAGLGM</sequence>
<feature type="domain" description="G-patch" evidence="3">
    <location>
        <begin position="394"/>
        <end position="436"/>
    </location>
</feature>
<dbReference type="SUPFAM" id="SSF49879">
    <property type="entry name" value="SMAD/FHA domain"/>
    <property type="match status" value="1"/>
</dbReference>
<dbReference type="Gene3D" id="2.60.200.20">
    <property type="match status" value="1"/>
</dbReference>
<protein>
    <recommendedName>
        <fullName evidence="6">Angiogenic factor with G patch and FHA domains 1</fullName>
    </recommendedName>
</protein>
<dbReference type="InterPro" id="IPR053027">
    <property type="entry name" value="AGGF1"/>
</dbReference>
<organism evidence="5">
    <name type="scientific">Salpingoeca rosetta (strain ATCC 50818 / BSB-021)</name>
    <dbReference type="NCBI Taxonomy" id="946362"/>
    <lineage>
        <taxon>Eukaryota</taxon>
        <taxon>Choanoflagellata</taxon>
        <taxon>Craspedida</taxon>
        <taxon>Salpingoecidae</taxon>
        <taxon>Salpingoeca</taxon>
    </lineage>
</organism>
<dbReference type="PANTHER" id="PTHR23106:SF24">
    <property type="entry name" value="ANGIOGENIC FACTOR WITH G PATCH AND FHA DOMAINS 1"/>
    <property type="match status" value="1"/>
</dbReference>
<gene>
    <name evidence="4" type="ORF">PTSG_03020</name>
</gene>
<dbReference type="KEGG" id="sre:PTSG_03020"/>
<dbReference type="InterPro" id="IPR041591">
    <property type="entry name" value="OCRE"/>
</dbReference>
<dbReference type="Pfam" id="PF01585">
    <property type="entry name" value="G-patch"/>
    <property type="match status" value="1"/>
</dbReference>
<dbReference type="PROSITE" id="PS50174">
    <property type="entry name" value="G_PATCH"/>
    <property type="match status" value="1"/>
</dbReference>
<dbReference type="GeneID" id="16077127"/>
<evidence type="ECO:0000313" key="4">
    <source>
        <dbReference type="EMBL" id="EGD82356.1"/>
    </source>
</evidence>
<dbReference type="InterPro" id="IPR000253">
    <property type="entry name" value="FHA_dom"/>
</dbReference>
<dbReference type="GO" id="GO:0003676">
    <property type="term" value="F:nucleic acid binding"/>
    <property type="evidence" value="ECO:0007669"/>
    <property type="project" value="InterPro"/>
</dbReference>
<feature type="domain" description="FHA" evidence="2">
    <location>
        <begin position="174"/>
        <end position="229"/>
    </location>
</feature>
<reference evidence="4" key="1">
    <citation type="submission" date="2009-08" db="EMBL/GenBank/DDBJ databases">
        <title>Annotation of Salpingoeca rosetta.</title>
        <authorList>
            <consortium name="The Broad Institute Genome Sequencing Platform"/>
            <person name="Russ C."/>
            <person name="Cuomo C."/>
            <person name="Burger G."/>
            <person name="Gray M.W."/>
            <person name="Holland P.W.H."/>
            <person name="King N."/>
            <person name="Lang F.B.F."/>
            <person name="Roger A.J."/>
            <person name="Ruiz-Trillo I."/>
            <person name="Young S.K."/>
            <person name="Zeng Q."/>
            <person name="Gargeya S."/>
            <person name="Alvarado L."/>
            <person name="Berlin A."/>
            <person name="Chapman S.B."/>
            <person name="Chen Z."/>
            <person name="Freedman E."/>
            <person name="Gellesch M."/>
            <person name="Goldberg J."/>
            <person name="Griggs A."/>
            <person name="Gujja S."/>
            <person name="Heilman E."/>
            <person name="Heiman D."/>
            <person name="Howarth C."/>
            <person name="Mehta T."/>
            <person name="Neiman D."/>
            <person name="Pearson M."/>
            <person name="Roberts A."/>
            <person name="Saif S."/>
            <person name="Shea T."/>
            <person name="Shenoy N."/>
            <person name="Sisk P."/>
            <person name="Stolte C."/>
            <person name="Sykes S."/>
            <person name="White J."/>
            <person name="Yandava C."/>
            <person name="Haas B."/>
            <person name="Nusbaum C."/>
            <person name="Birren B."/>
        </authorList>
    </citation>
    <scope>NUCLEOTIDE SEQUENCE [LARGE SCALE GENOMIC DNA]</scope>
    <source>
        <strain evidence="4">ATCC 50818</strain>
    </source>
</reference>
<dbReference type="InterPro" id="IPR035617">
    <property type="entry name" value="RBM6_OCRE"/>
</dbReference>
<dbReference type="SMART" id="SM00443">
    <property type="entry name" value="G_patch"/>
    <property type="match status" value="1"/>
</dbReference>
<feature type="region of interest" description="Disordered" evidence="1">
    <location>
        <begin position="277"/>
        <end position="300"/>
    </location>
</feature>
<proteinExistence type="predicted"/>
<keyword evidence="5" id="KW-1185">Reference proteome</keyword>
<dbReference type="Pfam" id="PF00498">
    <property type="entry name" value="FHA"/>
    <property type="match status" value="1"/>
</dbReference>
<evidence type="ECO:0000259" key="2">
    <source>
        <dbReference type="PROSITE" id="PS50006"/>
    </source>
</evidence>
<dbReference type="CDD" id="cd16163">
    <property type="entry name" value="OCRE_RBM6"/>
    <property type="match status" value="1"/>
</dbReference>
<dbReference type="PANTHER" id="PTHR23106">
    <property type="entry name" value="ANGIOGENIC FACTOR WITH G PATCH AND FHA DOMAINS 1"/>
    <property type="match status" value="1"/>
</dbReference>
<dbReference type="eggNOG" id="KOG0154">
    <property type="taxonomic scope" value="Eukaryota"/>
</dbReference>
<dbReference type="Pfam" id="PF17780">
    <property type="entry name" value="OCRE"/>
    <property type="match status" value="1"/>
</dbReference>
<dbReference type="STRING" id="946362.F2U412"/>